<reference evidence="11" key="3">
    <citation type="submission" date="2010-08" db="EMBL/GenBank/DDBJ databases">
        <authorList>
            <person name="Durkin A.S."/>
            <person name="Nelson K.E."/>
            <person name="Morrison M."/>
            <person name="Forsberg C.W."/>
            <person name="Wilson D.B."/>
            <person name="Russell J.B."/>
            <person name="Cann I.K.O."/>
            <person name="Mackie R.I."/>
            <person name="White B.A."/>
        </authorList>
    </citation>
    <scope>NUCLEOTIDE SEQUENCE</scope>
    <source>
        <strain evidence="11">S85</strain>
    </source>
</reference>
<dbReference type="GO" id="GO:0045296">
    <property type="term" value="F:cadherin binding"/>
    <property type="evidence" value="ECO:0007669"/>
    <property type="project" value="TreeGrafter"/>
</dbReference>
<dbReference type="PROSITE" id="PS50268">
    <property type="entry name" value="CADHERIN_2"/>
    <property type="match status" value="6"/>
</dbReference>
<dbReference type="GO" id="GO:0016339">
    <property type="term" value="P:calcium-dependent cell-cell adhesion via plasma membrane cell adhesion molecules"/>
    <property type="evidence" value="ECO:0007669"/>
    <property type="project" value="TreeGrafter"/>
</dbReference>
<proteinExistence type="predicted"/>
<gene>
    <name evidence="10" type="ordered locus">Fisuc_2377</name>
    <name evidence="11" type="ordered locus">FSU_2931</name>
</gene>
<keyword evidence="5" id="KW-0106">Calcium</keyword>
<dbReference type="EMBL" id="CP002158">
    <property type="protein sequence ID" value="ADL24684.1"/>
    <property type="molecule type" value="Genomic_DNA"/>
</dbReference>
<evidence type="ECO:0000256" key="5">
    <source>
        <dbReference type="ARBA" id="ARBA00022837"/>
    </source>
</evidence>
<keyword evidence="3 8" id="KW-0732">Signal</keyword>
<keyword evidence="2" id="KW-0812">Transmembrane</keyword>
<dbReference type="GO" id="GO:0016342">
    <property type="term" value="C:catenin complex"/>
    <property type="evidence" value="ECO:0007669"/>
    <property type="project" value="TreeGrafter"/>
</dbReference>
<keyword evidence="4" id="KW-0677">Repeat</keyword>
<evidence type="ECO:0000256" key="4">
    <source>
        <dbReference type="ARBA" id="ARBA00022737"/>
    </source>
</evidence>
<evidence type="ECO:0000313" key="11">
    <source>
        <dbReference type="EMBL" id="ADL24684.1"/>
    </source>
</evidence>
<sequence>MKKGNLYLRTILSTLAAALGLAVPAMADDDDLPEVERDTVLLSPLHFEKDGAAVTDEAQNQYLWNELMKYKLWGTDSVIFNKEDFRIAEPSGYTGTAKGKVYFRNGYHTLGGPIVSGNDIEISYPGMGADFDSLLVGPVRAGWLVLAGWYNAQNVKYEGNYCFENQIYFDSPNRTDDLANSTSIAQRFIHNVHQSGGKVYADWNLDKDGMPGLSCLVPCSDDDATCKSYCNTLLNGKDYPNEYLDGSFSECPEDVPTPEKKLSVPLMENITNWEPAIDVSGNSGKIVFVHVPPITDADLKQSPKKVWYDKYVENVKAGGSPGEIIYILMPSNKHNANKKTGRLTRIFSRDGFNFENSANNLRIQVAIVNDDATWNNTTQMWENLNEPEYNIHGISIQSEDKPYWIENDGSGKDVWVNLDKLNITPVADSNYAGNLLFYTTADVEWKAFKYQGSEDGGEGAKFQGTFITSGDFIINDHLSVAGQLIAGKKLKFESKFNGEFHYVPFNSPEIKTNVFAGDKFKEKTDKWYDMEFALTDTAHTEVSFDYCFAFFGIDLDTTGGAYEALKSESGSFAEPADLGITIAEKKIQSNTDHEMPLCHLGESRHIVIKKGQRKPTVPEYSSWLHVVDDDKIEGDEYMLFKIMNLNGAVISGNKFEGGLLVKLVDSNNKPPHFVDLEKTKLAVPENATKAMAGKIKAEDNEGDAYFYEITGGTAQDLFDIGLTTGVVTMKNGVEPFDYEEWKKAGTKYTIKVELCDTKATSFNTLLCTDATFTIDITDVNEKPYFDYADTDKKQIFIAENETFASDAVAFKDYDTYAGATSPFLNNRVDIIAGDVDVFDVTPGGVLRTKDGVVLDYEMKNTYKVTLRVHDDNKDATTGEYIYPDLYDDMEFTVVVTDVNDGPKFDYAAYNGSVNENSPESTLVKMDHAINAKTTQIGATITYILLDESKSFVIDPNTGVITVGKDAVLDFETKNVYELKVVASDESGIAGQVVQTDTADVVIKLNDLNEKPIFVEPTEKITFPEDKKGYEITTLKFDDLDTAKRFRNDRFELVTEVDGFYLDPETGVLTTTRKFDYETEEKIYELTVRVYDVSGDENLSVTGTITVELLNVNEPPFLNEIVFTVLESDTVGTNLKKPLSGTDIDGPDTTFNFFIMDGDKEGHSTNEFFLDPATGVFTVTATAKLDYEKTESYSFKVRIRDEHDGFSDTTVTIKVVDVNEAPSVQVDTIYVSEDQVINKPFSTVKTDKDDPDTKNPDFRNNVYENTDGSEVFSVQSNGDVILLKPIDYESDSVYVITVRVTDKDDKTLTSTKKVVVKVKDVFEKSKVEITRVEYKDSVYLKPDSVFVNGPAVDIEWTADGKTKSSTDSLKKGCNTIIKTFKDPTKNDPGADTVVVCYSDAAPIVTVSANGDDVSADNIYTVVEKATKNDTAIYVNEKKNDIKVTVKDTASHVTKSFTVKLELDTVSVSSKEFKNIQGIADTKVTREKSPASGITTVPENDSYYKNTYTETIKDTKVTVSYYTDKKGNDVKRTVVTSDGKTKEVAVIEVSYTTKIGDKNVTISYFADASTGERVNLKTGLSDSESVLSADGDDVVGSYKVSYTYTDKSGNTVDVSYLLDEKGKIAKNSDGNIGYNVGYTYVNKFGNTSREDVFIVLDQKGPVVKIESPSEGAVLTANFVEVKWTVDGVEQDTLRVQGLDNGSQTIIRVFRDKAGNESRDSVTVMVKKAKNIEIDVEKPVTLVDRDSVEKYFDKNPPKKDQNYSVTFYNYKENAETEAIVGIKGKSKEGSGKEPYPGLEGHLGPTLTVDARVPVVNALGGLATLDDIVSNGGMIALEGVDAANGKKISVSEYVDKYCTDEFKKSMTSDYSKMNLYWTTLRVNVWVYSNTGVFADHYSFDYDLDDPDYVNDAGLLKLFFEMKPDENGDVRTKDGRLYGTGAYLFKTEVKMTSKLRCTLPPISADEASKKKNAIIKSSDELLKSFGYRRPVNN</sequence>
<dbReference type="SMART" id="SM00112">
    <property type="entry name" value="CA"/>
    <property type="match status" value="6"/>
</dbReference>
<feature type="domain" description="Cadherin" evidence="9">
    <location>
        <begin position="675"/>
        <end position="785"/>
    </location>
</feature>
<dbReference type="STRING" id="59374.FSU_2931"/>
<dbReference type="GO" id="GO:0007156">
    <property type="term" value="P:homophilic cell adhesion via plasma membrane adhesion molecules"/>
    <property type="evidence" value="ECO:0007669"/>
    <property type="project" value="InterPro"/>
</dbReference>
<feature type="signal peptide" evidence="8">
    <location>
        <begin position="1"/>
        <end position="27"/>
    </location>
</feature>
<evidence type="ECO:0000256" key="1">
    <source>
        <dbReference type="ARBA" id="ARBA00004167"/>
    </source>
</evidence>
<feature type="domain" description="Cadherin" evidence="9">
    <location>
        <begin position="1014"/>
        <end position="1116"/>
    </location>
</feature>
<dbReference type="GO" id="GO:0044331">
    <property type="term" value="P:cell-cell adhesion mediated by cadherin"/>
    <property type="evidence" value="ECO:0007669"/>
    <property type="project" value="TreeGrafter"/>
</dbReference>
<dbReference type="PRINTS" id="PR00205">
    <property type="entry name" value="CADHERIN"/>
</dbReference>
<evidence type="ECO:0000259" key="9">
    <source>
        <dbReference type="PROSITE" id="PS50268"/>
    </source>
</evidence>
<dbReference type="InterPro" id="IPR015919">
    <property type="entry name" value="Cadherin-like_sf"/>
</dbReference>
<dbReference type="GO" id="GO:0008013">
    <property type="term" value="F:beta-catenin binding"/>
    <property type="evidence" value="ECO:0007669"/>
    <property type="project" value="TreeGrafter"/>
</dbReference>
<dbReference type="GO" id="GO:0005509">
    <property type="term" value="F:calcium ion binding"/>
    <property type="evidence" value="ECO:0007669"/>
    <property type="project" value="InterPro"/>
</dbReference>
<name>C9RL15_FIBSS</name>
<accession>C9RL15</accession>
<dbReference type="GO" id="GO:0016477">
    <property type="term" value="P:cell migration"/>
    <property type="evidence" value="ECO:0007669"/>
    <property type="project" value="TreeGrafter"/>
</dbReference>
<feature type="chain" id="PRO_5003000214" evidence="8">
    <location>
        <begin position="28"/>
        <end position="1988"/>
    </location>
</feature>
<dbReference type="Proteomes" id="UP000000517">
    <property type="component" value="Chromosome"/>
</dbReference>
<dbReference type="CDD" id="cd11304">
    <property type="entry name" value="Cadherin_repeat"/>
    <property type="match status" value="6"/>
</dbReference>
<feature type="domain" description="Cadherin" evidence="9">
    <location>
        <begin position="854"/>
        <end position="904"/>
    </location>
</feature>
<dbReference type="RefSeq" id="WP_014547001.1">
    <property type="nucleotide sequence ID" value="NC_013410.1"/>
</dbReference>
<dbReference type="Proteomes" id="UP000001497">
    <property type="component" value="Chromosome"/>
</dbReference>
<evidence type="ECO:0000313" key="13">
    <source>
        <dbReference type="Proteomes" id="UP000001497"/>
    </source>
</evidence>
<comment type="subcellular location">
    <subcellularLocation>
        <location evidence="1">Membrane</location>
        <topology evidence="1">Single-pass membrane protein</topology>
    </subcellularLocation>
</comment>
<feature type="domain" description="Cadherin" evidence="9">
    <location>
        <begin position="905"/>
        <end position="1013"/>
    </location>
</feature>
<dbReference type="GO" id="GO:0000902">
    <property type="term" value="P:cell morphogenesis"/>
    <property type="evidence" value="ECO:0007669"/>
    <property type="project" value="TreeGrafter"/>
</dbReference>
<dbReference type="GO" id="GO:0007043">
    <property type="term" value="P:cell-cell junction assembly"/>
    <property type="evidence" value="ECO:0007669"/>
    <property type="project" value="TreeGrafter"/>
</dbReference>
<dbReference type="PATRIC" id="fig|59374.8.peg.2807"/>
<evidence type="ECO:0000256" key="7">
    <source>
        <dbReference type="ARBA" id="ARBA00023136"/>
    </source>
</evidence>
<evidence type="ECO:0000313" key="10">
    <source>
        <dbReference type="EMBL" id="ACX75963.1"/>
    </source>
</evidence>
<dbReference type="Pfam" id="PF00028">
    <property type="entry name" value="Cadherin"/>
    <property type="match status" value="4"/>
</dbReference>
<dbReference type="HOGENOM" id="CLU_234142_0_0_0"/>
<organism evidence="11 12">
    <name type="scientific">Fibrobacter succinogenes (strain ATCC 19169 / S85)</name>
    <dbReference type="NCBI Taxonomy" id="59374"/>
    <lineage>
        <taxon>Bacteria</taxon>
        <taxon>Pseudomonadati</taxon>
        <taxon>Fibrobacterota</taxon>
        <taxon>Fibrobacteria</taxon>
        <taxon>Fibrobacterales</taxon>
        <taxon>Fibrobacteraceae</taxon>
        <taxon>Fibrobacter</taxon>
    </lineage>
</organism>
<reference evidence="12" key="2">
    <citation type="submission" date="2010-08" db="EMBL/GenBank/DDBJ databases">
        <title>Complete sequence of Fibrobacter succinogenes subsp. succinogenes S85.</title>
        <authorList>
            <person name="Durkin A.S."/>
            <person name="Nelson K.E."/>
            <person name="Morrison M."/>
            <person name="Forsberg C.W."/>
            <person name="Wilson D.B."/>
            <person name="Russell J.B."/>
            <person name="Cann I.K.O."/>
            <person name="Mackie R.I."/>
            <person name="White B.A."/>
        </authorList>
    </citation>
    <scope>NUCLEOTIDE SEQUENCE [LARGE SCALE GENOMIC DNA]</scope>
    <source>
        <strain evidence="12">ATCC 19169 / S85</strain>
    </source>
</reference>
<evidence type="ECO:0000256" key="6">
    <source>
        <dbReference type="ARBA" id="ARBA00022989"/>
    </source>
</evidence>
<dbReference type="SUPFAM" id="SSF49313">
    <property type="entry name" value="Cadherin-like"/>
    <property type="match status" value="5"/>
</dbReference>
<dbReference type="KEGG" id="fsc:FSU_2931"/>
<dbReference type="OrthoDB" id="9811863at2"/>
<dbReference type="EMBL" id="CP001792">
    <property type="protein sequence ID" value="ACX75963.1"/>
    <property type="molecule type" value="Genomic_DNA"/>
</dbReference>
<feature type="domain" description="Cadherin" evidence="9">
    <location>
        <begin position="1116"/>
        <end position="1223"/>
    </location>
</feature>
<keyword evidence="7" id="KW-0472">Membrane</keyword>
<protein>
    <submittedName>
        <fullName evidence="10 11">Cadherin</fullName>
    </submittedName>
</protein>
<dbReference type="GO" id="GO:0005912">
    <property type="term" value="C:adherens junction"/>
    <property type="evidence" value="ECO:0007669"/>
    <property type="project" value="TreeGrafter"/>
</dbReference>
<evidence type="ECO:0000256" key="3">
    <source>
        <dbReference type="ARBA" id="ARBA00022729"/>
    </source>
</evidence>
<evidence type="ECO:0000256" key="8">
    <source>
        <dbReference type="SAM" id="SignalP"/>
    </source>
</evidence>
<dbReference type="GO" id="GO:0034332">
    <property type="term" value="P:adherens junction organization"/>
    <property type="evidence" value="ECO:0007669"/>
    <property type="project" value="TreeGrafter"/>
</dbReference>
<dbReference type="Gene3D" id="2.60.40.60">
    <property type="entry name" value="Cadherins"/>
    <property type="match status" value="6"/>
</dbReference>
<dbReference type="PANTHER" id="PTHR24027:SF422">
    <property type="entry name" value="CADHERIN DOMAIN-CONTAINING PROTEIN"/>
    <property type="match status" value="1"/>
</dbReference>
<evidence type="ECO:0000313" key="12">
    <source>
        <dbReference type="Proteomes" id="UP000000517"/>
    </source>
</evidence>
<dbReference type="InterPro" id="IPR039808">
    <property type="entry name" value="Cadherin"/>
</dbReference>
<dbReference type="PANTHER" id="PTHR24027">
    <property type="entry name" value="CADHERIN-23"/>
    <property type="match status" value="1"/>
</dbReference>
<dbReference type="eggNOG" id="COG3210">
    <property type="taxonomic scope" value="Bacteria"/>
</dbReference>
<evidence type="ECO:0000256" key="2">
    <source>
        <dbReference type="ARBA" id="ARBA00022692"/>
    </source>
</evidence>
<dbReference type="KEGG" id="fsu:Fisuc_2377"/>
<feature type="domain" description="Cadherin" evidence="9">
    <location>
        <begin position="1222"/>
        <end position="1329"/>
    </location>
</feature>
<dbReference type="InterPro" id="IPR002126">
    <property type="entry name" value="Cadherin-like_dom"/>
</dbReference>
<reference evidence="10 13" key="1">
    <citation type="submission" date="2009-10" db="EMBL/GenBank/DDBJ databases">
        <title>Complete sequence of Fibrobacter succinogenes subsp. succinogenes S85.</title>
        <authorList>
            <consortium name="US DOE Joint Genome Institute"/>
            <person name="Lucas S."/>
            <person name="Copeland A."/>
            <person name="Lapidus A."/>
            <person name="Glavina del Rio T."/>
            <person name="Tice H."/>
            <person name="Bruce D."/>
            <person name="Goodwin L."/>
            <person name="Pitluck S."/>
            <person name="Chertkov O."/>
            <person name="Detter J.C."/>
            <person name="Han C."/>
            <person name="Tapia R."/>
            <person name="Larimer F."/>
            <person name="Land M."/>
            <person name="Hauser L."/>
            <person name="Kyrpides N."/>
            <person name="Mikhailova N."/>
            <person name="Weimer P.J."/>
            <person name="Stevenson D.M."/>
            <person name="Boyum J."/>
            <person name="Brumm P.I."/>
            <person name="Mead D."/>
        </authorList>
    </citation>
    <scope>NUCLEOTIDE SEQUENCE [LARGE SCALE GENOMIC DNA]</scope>
    <source>
        <strain evidence="13">ATCC 19169 / S85</strain>
        <strain evidence="10">S85</strain>
    </source>
</reference>
<keyword evidence="13" id="KW-1185">Reference proteome</keyword>
<keyword evidence="6" id="KW-1133">Transmembrane helix</keyword>